<keyword evidence="1" id="KW-0808">Transferase</keyword>
<dbReference type="NCBIfam" id="TIGR02365">
    <property type="entry name" value="dha_L_ycgS"/>
    <property type="match status" value="1"/>
</dbReference>
<dbReference type="RefSeq" id="WP_311703084.1">
    <property type="nucleotide sequence ID" value="NZ_JAVREL010000002.1"/>
</dbReference>
<dbReference type="InterPro" id="IPR029068">
    <property type="entry name" value="Glyas_Bleomycin-R_OHBP_Dase"/>
</dbReference>
<evidence type="ECO:0000259" key="3">
    <source>
        <dbReference type="PROSITE" id="PS51480"/>
    </source>
</evidence>
<dbReference type="EMBL" id="JAVREL010000002">
    <property type="protein sequence ID" value="MDT0341949.1"/>
    <property type="molecule type" value="Genomic_DNA"/>
</dbReference>
<dbReference type="PROSITE" id="PS51480">
    <property type="entry name" value="DHAL"/>
    <property type="match status" value="1"/>
</dbReference>
<dbReference type="InterPro" id="IPR012737">
    <property type="entry name" value="DhaK_L_YcgS"/>
</dbReference>
<dbReference type="PANTHER" id="PTHR28629">
    <property type="entry name" value="TRIOKINASE/FMN CYCLASE"/>
    <property type="match status" value="1"/>
</dbReference>
<dbReference type="Proteomes" id="UP001183246">
    <property type="component" value="Unassembled WGS sequence"/>
</dbReference>
<feature type="domain" description="DhaL" evidence="3">
    <location>
        <begin position="24"/>
        <end position="231"/>
    </location>
</feature>
<evidence type="ECO:0000256" key="1">
    <source>
        <dbReference type="ARBA" id="ARBA00022679"/>
    </source>
</evidence>
<reference evidence="5" key="1">
    <citation type="submission" date="2023-07" db="EMBL/GenBank/DDBJ databases">
        <title>30 novel species of actinomycetes from the DSMZ collection.</title>
        <authorList>
            <person name="Nouioui I."/>
        </authorList>
    </citation>
    <scope>NUCLEOTIDE SEQUENCE [LARGE SCALE GENOMIC DNA]</scope>
    <source>
        <strain evidence="5">DSM 44938</strain>
    </source>
</reference>
<dbReference type="Pfam" id="PF13669">
    <property type="entry name" value="Glyoxalase_4"/>
    <property type="match status" value="1"/>
</dbReference>
<dbReference type="InterPro" id="IPR004007">
    <property type="entry name" value="DhaL_dom"/>
</dbReference>
<comment type="caution">
    <text evidence="4">The sequence shown here is derived from an EMBL/GenBank/DDBJ whole genome shotgun (WGS) entry which is preliminary data.</text>
</comment>
<dbReference type="GO" id="GO:0016301">
    <property type="term" value="F:kinase activity"/>
    <property type="evidence" value="ECO:0007669"/>
    <property type="project" value="UniProtKB-KW"/>
</dbReference>
<organism evidence="4 5">
    <name type="scientific">Streptomyces litchfieldiae</name>
    <dbReference type="NCBI Taxonomy" id="3075543"/>
    <lineage>
        <taxon>Bacteria</taxon>
        <taxon>Bacillati</taxon>
        <taxon>Actinomycetota</taxon>
        <taxon>Actinomycetes</taxon>
        <taxon>Kitasatosporales</taxon>
        <taxon>Streptomycetaceae</taxon>
        <taxon>Streptomyces</taxon>
    </lineage>
</organism>
<dbReference type="Pfam" id="PF02734">
    <property type="entry name" value="Dak2"/>
    <property type="match status" value="1"/>
</dbReference>
<evidence type="ECO:0000313" key="5">
    <source>
        <dbReference type="Proteomes" id="UP001183246"/>
    </source>
</evidence>
<keyword evidence="5" id="KW-1185">Reference proteome</keyword>
<dbReference type="SMART" id="SM01120">
    <property type="entry name" value="Dak2"/>
    <property type="match status" value="1"/>
</dbReference>
<proteinExistence type="predicted"/>
<dbReference type="Gene3D" id="3.10.180.10">
    <property type="entry name" value="2,3-Dihydroxybiphenyl 1,2-Dioxygenase, domain 1"/>
    <property type="match status" value="1"/>
</dbReference>
<dbReference type="InterPro" id="IPR050861">
    <property type="entry name" value="Dihydroxyacetone_Kinase"/>
</dbReference>
<dbReference type="InterPro" id="IPR036117">
    <property type="entry name" value="DhaL_dom_sf"/>
</dbReference>
<evidence type="ECO:0000256" key="2">
    <source>
        <dbReference type="ARBA" id="ARBA00022777"/>
    </source>
</evidence>
<dbReference type="SUPFAM" id="SSF101473">
    <property type="entry name" value="DhaL-like"/>
    <property type="match status" value="1"/>
</dbReference>
<evidence type="ECO:0000313" key="4">
    <source>
        <dbReference type="EMBL" id="MDT0341949.1"/>
    </source>
</evidence>
<keyword evidence="2 4" id="KW-0418">Kinase</keyword>
<dbReference type="SUPFAM" id="SSF54593">
    <property type="entry name" value="Glyoxalase/Bleomycin resistance protein/Dihydroxybiphenyl dioxygenase"/>
    <property type="match status" value="1"/>
</dbReference>
<accession>A0ABU2MMR2</accession>
<dbReference type="PANTHER" id="PTHR28629:SF4">
    <property type="entry name" value="TRIOKINASE_FMN CYCLASE"/>
    <property type="match status" value="1"/>
</dbReference>
<sequence>MSATESNETAPNATGANATGLDATGLRAMLLAVADRVIGAEPELSSADRAVGDGDHGLGMTRGFSAVRRLLRQDDPADPAADGDDVYAVLTATGNALIGSMGGASGVLFGLLFRAGAAGRPPADRLGTRELADWLRTSLAEITRRGGAKPGDKTLVDALDPAAASLTAGAAAGEDLPTALRRAARAAADGTDRTKAYVARFGKAMSLGERAIGFPDPGALSLTHILTAMADWAEHTLRSDLMNPTMTNEQLREHNANRKIYQIAFVTRDLEKTMRSWVENLGIGPWTVLTFTDQTMKYLKVDDREVTEPFKFLIAISWVGDMQLEILQPVYGPTIYQEFLDRRGEGLHHIKERVADENIDAVLEAYRSKGIDVLQTGQFDTDVHYYMGTEPKLDFIYELGNCPVLDLPPEMCAVYPPESADRTS</sequence>
<dbReference type="Gene3D" id="1.25.40.340">
    <property type="match status" value="1"/>
</dbReference>
<name>A0ABU2MMR2_9ACTN</name>
<gene>
    <name evidence="4" type="primary">dhaL</name>
    <name evidence="4" type="ORF">RM590_04745</name>
</gene>
<protein>
    <submittedName>
        <fullName evidence="4">Dihydroxyacetone kinase subunit DhaL</fullName>
    </submittedName>
</protein>